<evidence type="ECO:0000259" key="4">
    <source>
        <dbReference type="Pfam" id="PF00804"/>
    </source>
</evidence>
<evidence type="ECO:0000313" key="6">
    <source>
        <dbReference type="Proteomes" id="UP001412067"/>
    </source>
</evidence>
<organism evidence="5 6">
    <name type="scientific">Platanthera guangdongensis</name>
    <dbReference type="NCBI Taxonomy" id="2320717"/>
    <lineage>
        <taxon>Eukaryota</taxon>
        <taxon>Viridiplantae</taxon>
        <taxon>Streptophyta</taxon>
        <taxon>Embryophyta</taxon>
        <taxon>Tracheophyta</taxon>
        <taxon>Spermatophyta</taxon>
        <taxon>Magnoliopsida</taxon>
        <taxon>Liliopsida</taxon>
        <taxon>Asparagales</taxon>
        <taxon>Orchidaceae</taxon>
        <taxon>Orchidoideae</taxon>
        <taxon>Orchideae</taxon>
        <taxon>Orchidinae</taxon>
        <taxon>Platanthera</taxon>
    </lineage>
</organism>
<keyword evidence="6" id="KW-1185">Reference proteome</keyword>
<dbReference type="EMBL" id="JBBWWR010000013">
    <property type="protein sequence ID" value="KAK8956301.1"/>
    <property type="molecule type" value="Genomic_DNA"/>
</dbReference>
<feature type="compositionally biased region" description="Basic and acidic residues" evidence="3">
    <location>
        <begin position="1"/>
        <end position="16"/>
    </location>
</feature>
<keyword evidence="2" id="KW-0175">Coiled coil</keyword>
<dbReference type="Proteomes" id="UP001412067">
    <property type="component" value="Unassembled WGS sequence"/>
</dbReference>
<evidence type="ECO:0000313" key="5">
    <source>
        <dbReference type="EMBL" id="KAK8956301.1"/>
    </source>
</evidence>
<sequence length="129" mass="14681">MNWQESFERIKGRYPGESDIESGDISPENNASMNGFFMQVDGIEKQIEQITTQLGKLQAANEECQQVTTASAMHEIKKQMDKEMDQVKKIAHNVKRNLEELDKDNIDNRKKHNCGKGTGIDRSRIALTV</sequence>
<accession>A0ABR2M1F3</accession>
<comment type="caution">
    <text evidence="5">The sequence shown here is derived from an EMBL/GenBank/DDBJ whole genome shotgun (WGS) entry which is preliminary data.</text>
</comment>
<protein>
    <submittedName>
        <fullName evidence="5">Syntaxin-131</fullName>
    </submittedName>
</protein>
<evidence type="ECO:0000256" key="1">
    <source>
        <dbReference type="ARBA" id="ARBA00022927"/>
    </source>
</evidence>
<feature type="domain" description="Syntaxin N-terminal" evidence="4">
    <location>
        <begin position="31"/>
        <end position="128"/>
    </location>
</feature>
<name>A0ABR2M1F3_9ASPA</name>
<proteinExistence type="predicted"/>
<keyword evidence="1" id="KW-0813">Transport</keyword>
<feature type="coiled-coil region" evidence="2">
    <location>
        <begin position="40"/>
        <end position="104"/>
    </location>
</feature>
<dbReference type="InterPro" id="IPR006011">
    <property type="entry name" value="Syntaxin_N"/>
</dbReference>
<dbReference type="Pfam" id="PF00804">
    <property type="entry name" value="Syntaxin"/>
    <property type="match status" value="1"/>
</dbReference>
<dbReference type="InterPro" id="IPR010989">
    <property type="entry name" value="SNARE"/>
</dbReference>
<gene>
    <name evidence="5" type="primary">SYP131</name>
    <name evidence="5" type="ORF">KSP40_PGU003171</name>
</gene>
<reference evidence="5 6" key="1">
    <citation type="journal article" date="2022" name="Nat. Plants">
        <title>Genomes of leafy and leafless Platanthera orchids illuminate the evolution of mycoheterotrophy.</title>
        <authorList>
            <person name="Li M.H."/>
            <person name="Liu K.W."/>
            <person name="Li Z."/>
            <person name="Lu H.C."/>
            <person name="Ye Q.L."/>
            <person name="Zhang D."/>
            <person name="Wang J.Y."/>
            <person name="Li Y.F."/>
            <person name="Zhong Z.M."/>
            <person name="Liu X."/>
            <person name="Yu X."/>
            <person name="Liu D.K."/>
            <person name="Tu X.D."/>
            <person name="Liu B."/>
            <person name="Hao Y."/>
            <person name="Liao X.Y."/>
            <person name="Jiang Y.T."/>
            <person name="Sun W.H."/>
            <person name="Chen J."/>
            <person name="Chen Y.Q."/>
            <person name="Ai Y."/>
            <person name="Zhai J.W."/>
            <person name="Wu S.S."/>
            <person name="Zhou Z."/>
            <person name="Hsiao Y.Y."/>
            <person name="Wu W.L."/>
            <person name="Chen Y.Y."/>
            <person name="Lin Y.F."/>
            <person name="Hsu J.L."/>
            <person name="Li C.Y."/>
            <person name="Wang Z.W."/>
            <person name="Zhao X."/>
            <person name="Zhong W.Y."/>
            <person name="Ma X.K."/>
            <person name="Ma L."/>
            <person name="Huang J."/>
            <person name="Chen G.Z."/>
            <person name="Huang M.Z."/>
            <person name="Huang L."/>
            <person name="Peng D.H."/>
            <person name="Luo Y.B."/>
            <person name="Zou S.Q."/>
            <person name="Chen S.P."/>
            <person name="Lan S."/>
            <person name="Tsai W.C."/>
            <person name="Van de Peer Y."/>
            <person name="Liu Z.J."/>
        </authorList>
    </citation>
    <scope>NUCLEOTIDE SEQUENCE [LARGE SCALE GENOMIC DNA]</scope>
    <source>
        <strain evidence="5">Lor288</strain>
    </source>
</reference>
<evidence type="ECO:0000256" key="3">
    <source>
        <dbReference type="SAM" id="MobiDB-lite"/>
    </source>
</evidence>
<feature type="region of interest" description="Disordered" evidence="3">
    <location>
        <begin position="1"/>
        <end position="33"/>
    </location>
</feature>
<dbReference type="SUPFAM" id="SSF47661">
    <property type="entry name" value="t-snare proteins"/>
    <property type="match status" value="1"/>
</dbReference>
<dbReference type="Gene3D" id="1.20.58.70">
    <property type="match status" value="1"/>
</dbReference>
<evidence type="ECO:0000256" key="2">
    <source>
        <dbReference type="SAM" id="Coils"/>
    </source>
</evidence>
<keyword evidence="1" id="KW-0653">Protein transport</keyword>